<keyword evidence="3" id="KW-0804">Transcription</keyword>
<dbReference type="PROSITE" id="PS00622">
    <property type="entry name" value="HTH_LUXR_1"/>
    <property type="match status" value="1"/>
</dbReference>
<dbReference type="FunFam" id="1.10.10.10:FF:000153">
    <property type="entry name" value="LuxR family transcriptional regulator"/>
    <property type="match status" value="1"/>
</dbReference>
<reference evidence="5 6" key="1">
    <citation type="submission" date="2019-06" db="EMBL/GenBank/DDBJ databases">
        <title>Whole genome shotgun sequence of Halomonas halmophila NBRC 15537.</title>
        <authorList>
            <person name="Hosoyama A."/>
            <person name="Uohara A."/>
            <person name="Ohji S."/>
            <person name="Ichikawa N."/>
        </authorList>
    </citation>
    <scope>NUCLEOTIDE SEQUENCE [LARGE SCALE GENOMIC DNA]</scope>
    <source>
        <strain evidence="5 6">NBRC 15537</strain>
    </source>
</reference>
<keyword evidence="6" id="KW-1185">Reference proteome</keyword>
<evidence type="ECO:0000313" key="5">
    <source>
        <dbReference type="EMBL" id="GED21193.1"/>
    </source>
</evidence>
<evidence type="ECO:0000256" key="3">
    <source>
        <dbReference type="ARBA" id="ARBA00023163"/>
    </source>
</evidence>
<dbReference type="Proteomes" id="UP000319812">
    <property type="component" value="Unassembled WGS sequence"/>
</dbReference>
<gene>
    <name evidence="5" type="ORF">HHA01_01700</name>
</gene>
<dbReference type="EMBL" id="BJOC01000003">
    <property type="protein sequence ID" value="GED21193.1"/>
    <property type="molecule type" value="Genomic_DNA"/>
</dbReference>
<organism evidence="5 6">
    <name type="scientific">Halomonas halmophila</name>
    <dbReference type="NCBI Taxonomy" id="252"/>
    <lineage>
        <taxon>Bacteria</taxon>
        <taxon>Pseudomonadati</taxon>
        <taxon>Pseudomonadota</taxon>
        <taxon>Gammaproteobacteria</taxon>
        <taxon>Oceanospirillales</taxon>
        <taxon>Halomonadaceae</taxon>
        <taxon>Halomonas</taxon>
    </lineage>
</organism>
<dbReference type="PANTHER" id="PTHR44688:SF16">
    <property type="entry name" value="DNA-BINDING TRANSCRIPTIONAL ACTIVATOR DEVR_DOSR"/>
    <property type="match status" value="1"/>
</dbReference>
<dbReference type="CDD" id="cd06170">
    <property type="entry name" value="LuxR_C_like"/>
    <property type="match status" value="1"/>
</dbReference>
<keyword evidence="1" id="KW-0805">Transcription regulation</keyword>
<sequence>MLSVFNLESEEQANELLSSVYLQGVFFQHDSLELMAQGIKCMLGGELWASRRLTSQVIDNLRRQHLNIYRQTGNLTTRERQILGLVGMGASNLEIAERLFLSQHTVKSHIYNIFKKIGVRNRTQAVGWARDQLGLPVTSFTHSSNNSCVT</sequence>
<dbReference type="InterPro" id="IPR016032">
    <property type="entry name" value="Sig_transdc_resp-reg_C-effctor"/>
</dbReference>
<name>A0A4Y4EVN3_9GAMM</name>
<evidence type="ECO:0000256" key="1">
    <source>
        <dbReference type="ARBA" id="ARBA00023015"/>
    </source>
</evidence>
<proteinExistence type="predicted"/>
<dbReference type="Gene3D" id="3.40.50.2300">
    <property type="match status" value="1"/>
</dbReference>
<evidence type="ECO:0000256" key="2">
    <source>
        <dbReference type="ARBA" id="ARBA00023125"/>
    </source>
</evidence>
<evidence type="ECO:0000259" key="4">
    <source>
        <dbReference type="PROSITE" id="PS50043"/>
    </source>
</evidence>
<dbReference type="Pfam" id="PF00196">
    <property type="entry name" value="GerE"/>
    <property type="match status" value="1"/>
</dbReference>
<dbReference type="InterPro" id="IPR000792">
    <property type="entry name" value="Tscrpt_reg_LuxR_C"/>
</dbReference>
<dbReference type="SMART" id="SM00421">
    <property type="entry name" value="HTH_LUXR"/>
    <property type="match status" value="1"/>
</dbReference>
<dbReference type="PRINTS" id="PR00038">
    <property type="entry name" value="HTHLUXR"/>
</dbReference>
<dbReference type="PANTHER" id="PTHR44688">
    <property type="entry name" value="DNA-BINDING TRANSCRIPTIONAL ACTIVATOR DEVR_DOSR"/>
    <property type="match status" value="1"/>
</dbReference>
<accession>A0A4Y4EVN3</accession>
<dbReference type="SUPFAM" id="SSF46894">
    <property type="entry name" value="C-terminal effector domain of the bipartite response regulators"/>
    <property type="match status" value="1"/>
</dbReference>
<comment type="caution">
    <text evidence="5">The sequence shown here is derived from an EMBL/GenBank/DDBJ whole genome shotgun (WGS) entry which is preliminary data.</text>
</comment>
<dbReference type="GO" id="GO:0006355">
    <property type="term" value="P:regulation of DNA-templated transcription"/>
    <property type="evidence" value="ECO:0007669"/>
    <property type="project" value="InterPro"/>
</dbReference>
<dbReference type="GO" id="GO:0003677">
    <property type="term" value="F:DNA binding"/>
    <property type="evidence" value="ECO:0007669"/>
    <property type="project" value="UniProtKB-KW"/>
</dbReference>
<feature type="domain" description="HTH luxR-type" evidence="4">
    <location>
        <begin position="68"/>
        <end position="133"/>
    </location>
</feature>
<dbReference type="InterPro" id="IPR036388">
    <property type="entry name" value="WH-like_DNA-bd_sf"/>
</dbReference>
<dbReference type="PROSITE" id="PS50043">
    <property type="entry name" value="HTH_LUXR_2"/>
    <property type="match status" value="1"/>
</dbReference>
<evidence type="ECO:0000313" key="6">
    <source>
        <dbReference type="Proteomes" id="UP000319812"/>
    </source>
</evidence>
<dbReference type="Gene3D" id="1.10.10.10">
    <property type="entry name" value="Winged helix-like DNA-binding domain superfamily/Winged helix DNA-binding domain"/>
    <property type="match status" value="1"/>
</dbReference>
<dbReference type="AlphaFoldDB" id="A0A4Y4EVN3"/>
<keyword evidence="2" id="KW-0238">DNA-binding</keyword>
<protein>
    <recommendedName>
        <fullName evidence="4">HTH luxR-type domain-containing protein</fullName>
    </recommendedName>
</protein>